<evidence type="ECO:0000313" key="4">
    <source>
        <dbReference type="EMBL" id="TKI63890.1"/>
    </source>
</evidence>
<dbReference type="Gene3D" id="3.20.170.30">
    <property type="match status" value="1"/>
</dbReference>
<keyword evidence="5" id="KW-1185">Reference proteome</keyword>
<proteinExistence type="inferred from homology"/>
<dbReference type="OrthoDB" id="4537997at2"/>
<dbReference type="Gene3D" id="1.10.10.970">
    <property type="entry name" value="RNA 2'-phosphotransferase, Tpt1/KptA family, N-terminal domain"/>
    <property type="match status" value="1"/>
</dbReference>
<accession>A0A4U2YS09</accession>
<dbReference type="InterPro" id="IPR011009">
    <property type="entry name" value="Kinase-like_dom_sf"/>
</dbReference>
<protein>
    <recommendedName>
        <fullName evidence="6">RNA 2'-phosphotransferase</fullName>
    </recommendedName>
</protein>
<comment type="similarity">
    <text evidence="1">Belongs to the KptA/TPT1 family.</text>
</comment>
<evidence type="ECO:0000313" key="5">
    <source>
        <dbReference type="Proteomes" id="UP000307808"/>
    </source>
</evidence>
<keyword evidence="2" id="KW-0808">Transferase</keyword>
<evidence type="ECO:0008006" key="6">
    <source>
        <dbReference type="Google" id="ProtNLM"/>
    </source>
</evidence>
<dbReference type="SUPFAM" id="SSF56112">
    <property type="entry name" value="Protein kinase-like (PK-like)"/>
    <property type="match status" value="1"/>
</dbReference>
<dbReference type="InterPro" id="IPR042081">
    <property type="entry name" value="RNA_2'-PTrans_C"/>
</dbReference>
<dbReference type="PANTHER" id="PTHR12684">
    <property type="entry name" value="PUTATIVE PHOSPHOTRANSFERASE"/>
    <property type="match status" value="1"/>
</dbReference>
<dbReference type="Pfam" id="PF01885">
    <property type="entry name" value="PTS_2-RNA"/>
    <property type="match status" value="1"/>
</dbReference>
<dbReference type="PANTHER" id="PTHR12684:SF2">
    <property type="entry name" value="TRNA 2'-PHOSPHOTRANSFERASE 1"/>
    <property type="match status" value="1"/>
</dbReference>
<dbReference type="AlphaFoldDB" id="A0A4U2YS09"/>
<dbReference type="GO" id="GO:0000215">
    <property type="term" value="F:tRNA 2'-phosphotransferase activity"/>
    <property type="evidence" value="ECO:0007669"/>
    <property type="project" value="TreeGrafter"/>
</dbReference>
<dbReference type="InterPro" id="IPR042080">
    <property type="entry name" value="RNA_2'-PTrans_N"/>
</dbReference>
<organism evidence="4 5">
    <name type="scientific">Nocardioides jishulii</name>
    <dbReference type="NCBI Taxonomy" id="2575440"/>
    <lineage>
        <taxon>Bacteria</taxon>
        <taxon>Bacillati</taxon>
        <taxon>Actinomycetota</taxon>
        <taxon>Actinomycetes</taxon>
        <taxon>Propionibacteriales</taxon>
        <taxon>Nocardioidaceae</taxon>
        <taxon>Nocardioides</taxon>
    </lineage>
</organism>
<comment type="caution">
    <text evidence="4">The sequence shown here is derived from an EMBL/GenBank/DDBJ whole genome shotgun (WGS) entry which is preliminary data.</text>
</comment>
<dbReference type="Proteomes" id="UP000307808">
    <property type="component" value="Unassembled WGS sequence"/>
</dbReference>
<dbReference type="InterPro" id="IPR002745">
    <property type="entry name" value="Ptrans_KptA/Tpt1"/>
</dbReference>
<evidence type="ECO:0000256" key="1">
    <source>
        <dbReference type="ARBA" id="ARBA00009836"/>
    </source>
</evidence>
<dbReference type="GO" id="GO:0006388">
    <property type="term" value="P:tRNA splicing, via endonucleolytic cleavage and ligation"/>
    <property type="evidence" value="ECO:0007669"/>
    <property type="project" value="TreeGrafter"/>
</dbReference>
<evidence type="ECO:0000256" key="2">
    <source>
        <dbReference type="ARBA" id="ARBA00022679"/>
    </source>
</evidence>
<sequence>MGTHQTVAAATGRHVQHLCPQATHLLSLLGEPVDSAYLEAFSTRYGTEWLAYLTDDRFAIRAFPRLMDSATRRTYWEILELLLLEHWISSHPSQIAETLDRRKGLDKRLLRLREAIALALYSRAKSVNWQEPLTFLRGLRVSELYMRSVIENRHLIRHRQLRQFQGRLGVALVLQSRHGAFSAAQAVEMVERIRASLDGGNQNADAYNYLAEALLRVHDASGDPDSLRELVGLQSRSDAHDTAALSSHIAEAWLRLSQAAQTEAGRQQFRARSAAQCENLKAVSDPVIAARVATIRAFLSLPPSNALKVRGFRTPFGVGSQTQEWARQDRVATKELLEAIDHQLDSLSPRLRSSALIRRISASTKSEIAARLVGRAWSSEKVGHLKDAVQIREGTSDQGPLTDPESRLQNAVDRFQLFRSTSLRSHLLAAIEDILRLANFDQAWPTPLLVLARELEALGSDLPKPIIYELRKKGWDSGAAEALRHASVGNLAGLYELAAQRALESREVDRKHLGGRSGVYLAEDPSGIISETFIFKPTLNDLADRETERVSRLERHLKQLGLESRFSVPTTLAKSQLPADDSLRAKGCEILVARRFHKGEILVEAMRDQPLGTRSSILNAVVQYLAIIHASELLSQRSNPVSVRRDLWKKDFGRWLKNGLQVGNAGEVFEEWWKTFGPDPLLLPRRDAHPLNWIVGADNSVVAVDFEACGWRPVGLELAQLLDDRPLLPIDEHGWKTRLHLVHQYRHELGRRGVAVDHGSLVRAWEAATLSRAVGLLTAPSSDQALRSHGEGLLEWLSRDSKERAIRDMASHLLHTWSVRRGTAINEDDGLKNISDARRRHLSRAMAYELRHGSSVTLDRGGWAYIAAVSDSLYASGLRTDSSEIWTVAAAIDEPRFELRGKKIRARYGHTRPVEISYQEASSRPTLYHGTSSRNLSSIFTSGAGLKSMGRQWVHLSSDPHLAIRTAQRHGPVILLALEPEAFCEPVFQAGGSVYLAKAVPAGSLRIVSPTEIFFMSDRGR</sequence>
<dbReference type="SUPFAM" id="SSF56399">
    <property type="entry name" value="ADP-ribosylation"/>
    <property type="match status" value="1"/>
</dbReference>
<name>A0A4U2YS09_9ACTN</name>
<dbReference type="EMBL" id="SZPY01000001">
    <property type="protein sequence ID" value="TKI63890.1"/>
    <property type="molecule type" value="Genomic_DNA"/>
</dbReference>
<evidence type="ECO:0000256" key="3">
    <source>
        <dbReference type="ARBA" id="ARBA00023027"/>
    </source>
</evidence>
<gene>
    <name evidence="4" type="ORF">FC770_01535</name>
</gene>
<keyword evidence="3" id="KW-0520">NAD</keyword>
<reference evidence="4 5" key="1">
    <citation type="submission" date="2019-04" db="EMBL/GenBank/DDBJ databases">
        <authorList>
            <person name="Dong K."/>
        </authorList>
    </citation>
    <scope>NUCLEOTIDE SEQUENCE [LARGE SCALE GENOMIC DNA]</scope>
    <source>
        <strain evidence="5">dk3543</strain>
    </source>
</reference>